<protein>
    <submittedName>
        <fullName evidence="2">VOC family protein</fullName>
    </submittedName>
</protein>
<dbReference type="EMBL" id="JBHSFN010000011">
    <property type="protein sequence ID" value="MFC4588211.1"/>
    <property type="molecule type" value="Genomic_DNA"/>
</dbReference>
<dbReference type="InterPro" id="IPR029068">
    <property type="entry name" value="Glyas_Bleomycin-R_OHBP_Dase"/>
</dbReference>
<evidence type="ECO:0000313" key="3">
    <source>
        <dbReference type="Proteomes" id="UP001595891"/>
    </source>
</evidence>
<dbReference type="Gene3D" id="3.10.180.10">
    <property type="entry name" value="2,3-Dihydroxybiphenyl 1,2-Dioxygenase, domain 1"/>
    <property type="match status" value="1"/>
</dbReference>
<gene>
    <name evidence="2" type="ORF">ACFO8L_19130</name>
</gene>
<evidence type="ECO:0000313" key="2">
    <source>
        <dbReference type="EMBL" id="MFC4588211.1"/>
    </source>
</evidence>
<dbReference type="RefSeq" id="WP_262844468.1">
    <property type="nucleotide sequence ID" value="NZ_JANZYP010000029.1"/>
</dbReference>
<comment type="caution">
    <text evidence="2">The sequence shown here is derived from an EMBL/GenBank/DDBJ whole genome shotgun (WGS) entry which is preliminary data.</text>
</comment>
<evidence type="ECO:0000259" key="1">
    <source>
        <dbReference type="PROSITE" id="PS51819"/>
    </source>
</evidence>
<organism evidence="2 3">
    <name type="scientific">Sphaerisporangium corydalis</name>
    <dbReference type="NCBI Taxonomy" id="1441875"/>
    <lineage>
        <taxon>Bacteria</taxon>
        <taxon>Bacillati</taxon>
        <taxon>Actinomycetota</taxon>
        <taxon>Actinomycetes</taxon>
        <taxon>Streptosporangiales</taxon>
        <taxon>Streptosporangiaceae</taxon>
        <taxon>Sphaerisporangium</taxon>
    </lineage>
</organism>
<sequence length="135" mass="14710">MIDHVYISVSDPVRSLAFYTAALKPLGWQEFLKYDSTSGPSSVPDLWGLISEGGNSIWLRQRTAGETGFYLGLAAEEQATVDAAYVAALQAGGRDDGPPAMRTYFSDGYYAANVIDLDDNRLEFVHKSWIPKAGA</sequence>
<dbReference type="SUPFAM" id="SSF54593">
    <property type="entry name" value="Glyoxalase/Bleomycin resistance protein/Dihydroxybiphenyl dioxygenase"/>
    <property type="match status" value="1"/>
</dbReference>
<dbReference type="PROSITE" id="PS51819">
    <property type="entry name" value="VOC"/>
    <property type="match status" value="1"/>
</dbReference>
<reference evidence="3" key="1">
    <citation type="journal article" date="2019" name="Int. J. Syst. Evol. Microbiol.">
        <title>The Global Catalogue of Microorganisms (GCM) 10K type strain sequencing project: providing services to taxonomists for standard genome sequencing and annotation.</title>
        <authorList>
            <consortium name="The Broad Institute Genomics Platform"/>
            <consortium name="The Broad Institute Genome Sequencing Center for Infectious Disease"/>
            <person name="Wu L."/>
            <person name="Ma J."/>
        </authorList>
    </citation>
    <scope>NUCLEOTIDE SEQUENCE [LARGE SCALE GENOMIC DNA]</scope>
    <source>
        <strain evidence="3">CCUG 49560</strain>
    </source>
</reference>
<feature type="domain" description="VOC" evidence="1">
    <location>
        <begin position="1"/>
        <end position="127"/>
    </location>
</feature>
<dbReference type="InterPro" id="IPR037523">
    <property type="entry name" value="VOC_core"/>
</dbReference>
<dbReference type="PANTHER" id="PTHR35006:SF2">
    <property type="entry name" value="GLYOXALASE FAMILY PROTEIN (AFU_ORTHOLOGUE AFUA_5G14830)"/>
    <property type="match status" value="1"/>
</dbReference>
<dbReference type="Pfam" id="PF00903">
    <property type="entry name" value="Glyoxalase"/>
    <property type="match status" value="1"/>
</dbReference>
<name>A0ABV9EI99_9ACTN</name>
<dbReference type="Proteomes" id="UP001595891">
    <property type="component" value="Unassembled WGS sequence"/>
</dbReference>
<dbReference type="PANTHER" id="PTHR35006">
    <property type="entry name" value="GLYOXALASE FAMILY PROTEIN (AFU_ORTHOLOGUE AFUA_5G14830)"/>
    <property type="match status" value="1"/>
</dbReference>
<proteinExistence type="predicted"/>
<keyword evidence="3" id="KW-1185">Reference proteome</keyword>
<accession>A0ABV9EI99</accession>
<dbReference type="InterPro" id="IPR004360">
    <property type="entry name" value="Glyas_Fos-R_dOase_dom"/>
</dbReference>